<dbReference type="STRING" id="1193181.BN10_1300009"/>
<comment type="caution">
    <text evidence="1">The sequence shown here is derived from an EMBL/GenBank/DDBJ whole genome shotgun (WGS) entry which is preliminary data.</text>
</comment>
<evidence type="ECO:0000313" key="1">
    <source>
        <dbReference type="EMBL" id="CCH69099.1"/>
    </source>
</evidence>
<accession>N0E2H5</accession>
<dbReference type="HOGENOM" id="CLU_2439769_0_0_11"/>
<proteinExistence type="predicted"/>
<protein>
    <submittedName>
        <fullName evidence="1">Uncharacterized protein</fullName>
    </submittedName>
</protein>
<gene>
    <name evidence="1" type="ORF">BN10_1300009</name>
</gene>
<reference evidence="1 2" key="1">
    <citation type="journal article" date="2013" name="ISME J.">
        <title>A metabolic model for members of the genus Tetrasphaera involved in enhanced biological phosphorus removal.</title>
        <authorList>
            <person name="Kristiansen R."/>
            <person name="Nguyen H.T.T."/>
            <person name="Saunders A.M."/>
            <person name="Nielsen J.L."/>
            <person name="Wimmer R."/>
            <person name="Le V.Q."/>
            <person name="McIlroy S.J."/>
            <person name="Petrovski S."/>
            <person name="Seviour R.J."/>
            <person name="Calteau A."/>
            <person name="Nielsen K.L."/>
            <person name="Nielsen P.H."/>
        </authorList>
    </citation>
    <scope>NUCLEOTIDE SEQUENCE [LARGE SCALE GENOMIC DNA]</scope>
    <source>
        <strain evidence="1 2">Lp2</strain>
    </source>
</reference>
<keyword evidence="2" id="KW-1185">Reference proteome</keyword>
<organism evidence="1 2">
    <name type="scientific">Phycicoccus elongatus Lp2</name>
    <dbReference type="NCBI Taxonomy" id="1193181"/>
    <lineage>
        <taxon>Bacteria</taxon>
        <taxon>Bacillati</taxon>
        <taxon>Actinomycetota</taxon>
        <taxon>Actinomycetes</taxon>
        <taxon>Micrococcales</taxon>
        <taxon>Intrasporangiaceae</taxon>
        <taxon>Phycicoccus</taxon>
    </lineage>
</organism>
<name>N0E2H5_9MICO</name>
<dbReference type="Proteomes" id="UP000013167">
    <property type="component" value="Unassembled WGS sequence"/>
</dbReference>
<sequence>MVSAGTAAMTGARVAGRAAAVHEVVTDAAAAVDGMIAAPLGEVGKLAAAVATARRPTGAARALVPSFVRTRIPIARPGSHAFPSRRYLTT</sequence>
<evidence type="ECO:0000313" key="2">
    <source>
        <dbReference type="Proteomes" id="UP000013167"/>
    </source>
</evidence>
<dbReference type="EMBL" id="CAIZ01000036">
    <property type="protein sequence ID" value="CCH69099.1"/>
    <property type="molecule type" value="Genomic_DNA"/>
</dbReference>
<dbReference type="AlphaFoldDB" id="N0E2H5"/>